<feature type="transmembrane region" description="Helical" evidence="2">
    <location>
        <begin position="222"/>
        <end position="243"/>
    </location>
</feature>
<keyword evidence="2" id="KW-0472">Membrane</keyword>
<sequence length="778" mass="82260">MQQQRSLLVALALGIPGYGWLLVAPSAGPSWLSEVVLTTLLLGLPVWALTCVRDESPVVRPWLVPLTTGLAMFPLGHFVGTAGGLLGLGERGFAGFVGDVLVLVGYPFLLLGLLAALAVHVRGLRLTVCLDGLTGALAGAAVATLAVAPLLPAIGDGTWAQVPLLAFPFLDAALVAASLGALALVGLAHGRQFGLWAVALVVLAAAHLVQVERFASGAAVPAWSHALVGLALALLSVGALGHGAQRPDRLAGSRALGVPALSSVAAVAVLPVAPDWQVNPLPTLLALATLVCAAARFVRAFLQLRELAAVKEMALTDELTGIPNRRALYLHLDTMLALADDDAELKPGDDGTFAVALIDLDHFKEVNDTLGHATGDALLKGVVARFGAKLEELETPYLFARLGGDEFAVVLHEATSRNAALMVGEALQESLAEPLRLPDAELHAHASIGLAVAPRHGRTRSEILFAADAAMYAAKTSGDAVRFHAPSHDEKTQQLGLSEELHRALDRRELVVEYLPVESAEGHLVGVEALVRWDHPERGLLLPADFLPAAERYRLTNAIAQRVLEIALGDLERWRAHGVTVSLTVNLSTSDLRDEAIVNLVAEALLGNDVPASALTLDIPEAALAEDPDRVTDVIRSLKGLGVRLALDDYGTGGTGLARLHELPFHALKLDGRFARDAAVDARSTGVVKSAIDLAHALGMRIVAEGVEDRRAAERLRELGCDELQGWHVGRPAAATEVEARMSRSSGGKHRLPVPEQSTRLPEQPAVPVTRPEVQRRR</sequence>
<evidence type="ECO:0000259" key="4">
    <source>
        <dbReference type="PROSITE" id="PS50887"/>
    </source>
</evidence>
<feature type="region of interest" description="Disordered" evidence="1">
    <location>
        <begin position="738"/>
        <end position="778"/>
    </location>
</feature>
<dbReference type="Proteomes" id="UP000291189">
    <property type="component" value="Unassembled WGS sequence"/>
</dbReference>
<dbReference type="PROSITE" id="PS50887">
    <property type="entry name" value="GGDEF"/>
    <property type="match status" value="1"/>
</dbReference>
<dbReference type="RefSeq" id="WP_129986463.1">
    <property type="nucleotide sequence ID" value="NZ_SDPU01000018.1"/>
</dbReference>
<dbReference type="GO" id="GO:0071111">
    <property type="term" value="F:cyclic-guanylate-specific phosphodiesterase activity"/>
    <property type="evidence" value="ECO:0007669"/>
    <property type="project" value="InterPro"/>
</dbReference>
<feature type="transmembrane region" description="Helical" evidence="2">
    <location>
        <begin position="255"/>
        <end position="274"/>
    </location>
</feature>
<protein>
    <submittedName>
        <fullName evidence="5">Bifunctional diguanylate cyclase/phosphodiesterase</fullName>
    </submittedName>
</protein>
<feature type="transmembrane region" description="Helical" evidence="2">
    <location>
        <begin position="100"/>
        <end position="121"/>
    </location>
</feature>
<dbReference type="Pfam" id="PF00563">
    <property type="entry name" value="EAL"/>
    <property type="match status" value="1"/>
</dbReference>
<feature type="transmembrane region" description="Helical" evidence="2">
    <location>
        <begin position="31"/>
        <end position="50"/>
    </location>
</feature>
<proteinExistence type="predicted"/>
<dbReference type="AlphaFoldDB" id="A0A4Q5J4D1"/>
<evidence type="ECO:0000313" key="5">
    <source>
        <dbReference type="EMBL" id="RYU13502.1"/>
    </source>
</evidence>
<dbReference type="Gene3D" id="3.30.70.270">
    <property type="match status" value="1"/>
</dbReference>
<dbReference type="SMART" id="SM00052">
    <property type="entry name" value="EAL"/>
    <property type="match status" value="1"/>
</dbReference>
<dbReference type="InterPro" id="IPR035919">
    <property type="entry name" value="EAL_sf"/>
</dbReference>
<evidence type="ECO:0000256" key="2">
    <source>
        <dbReference type="SAM" id="Phobius"/>
    </source>
</evidence>
<evidence type="ECO:0000256" key="1">
    <source>
        <dbReference type="SAM" id="MobiDB-lite"/>
    </source>
</evidence>
<dbReference type="PROSITE" id="PS50883">
    <property type="entry name" value="EAL"/>
    <property type="match status" value="1"/>
</dbReference>
<dbReference type="Pfam" id="PF00990">
    <property type="entry name" value="GGDEF"/>
    <property type="match status" value="1"/>
</dbReference>
<dbReference type="InterPro" id="IPR050706">
    <property type="entry name" value="Cyclic-di-GMP_PDE-like"/>
</dbReference>
<keyword evidence="6" id="KW-1185">Reference proteome</keyword>
<keyword evidence="2" id="KW-0812">Transmembrane</keyword>
<dbReference type="SMART" id="SM00267">
    <property type="entry name" value="GGDEF"/>
    <property type="match status" value="1"/>
</dbReference>
<feature type="transmembrane region" description="Helical" evidence="2">
    <location>
        <begin position="7"/>
        <end position="25"/>
    </location>
</feature>
<dbReference type="InterPro" id="IPR029787">
    <property type="entry name" value="Nucleotide_cyclase"/>
</dbReference>
<name>A0A4Q5J4D1_9ACTN</name>
<dbReference type="NCBIfam" id="TIGR00254">
    <property type="entry name" value="GGDEF"/>
    <property type="match status" value="1"/>
</dbReference>
<gene>
    <name evidence="5" type="ORF">ETU37_06670</name>
</gene>
<reference evidence="5 6" key="1">
    <citation type="submission" date="2019-01" db="EMBL/GenBank/DDBJ databases">
        <title>Nocardioides guangzhouensis sp. nov., an actinobacterium isolated from soil.</title>
        <authorList>
            <person name="Fu Y."/>
            <person name="Cai Y."/>
            <person name="Lin Z."/>
            <person name="Chen P."/>
        </authorList>
    </citation>
    <scope>NUCLEOTIDE SEQUENCE [LARGE SCALE GENOMIC DNA]</scope>
    <source>
        <strain evidence="5 6">NBRC 105384</strain>
    </source>
</reference>
<evidence type="ECO:0000259" key="3">
    <source>
        <dbReference type="PROSITE" id="PS50883"/>
    </source>
</evidence>
<dbReference type="EMBL" id="SDPU01000018">
    <property type="protein sequence ID" value="RYU13502.1"/>
    <property type="molecule type" value="Genomic_DNA"/>
</dbReference>
<feature type="domain" description="EAL" evidence="3">
    <location>
        <begin position="494"/>
        <end position="746"/>
    </location>
</feature>
<dbReference type="PANTHER" id="PTHR33121">
    <property type="entry name" value="CYCLIC DI-GMP PHOSPHODIESTERASE PDEF"/>
    <property type="match status" value="1"/>
</dbReference>
<dbReference type="Gene3D" id="3.20.20.450">
    <property type="entry name" value="EAL domain"/>
    <property type="match status" value="1"/>
</dbReference>
<feature type="transmembrane region" description="Helical" evidence="2">
    <location>
        <begin position="193"/>
        <end position="210"/>
    </location>
</feature>
<dbReference type="SUPFAM" id="SSF55073">
    <property type="entry name" value="Nucleotide cyclase"/>
    <property type="match status" value="1"/>
</dbReference>
<dbReference type="OrthoDB" id="23692at2"/>
<feature type="transmembrane region" description="Helical" evidence="2">
    <location>
        <begin position="62"/>
        <end position="88"/>
    </location>
</feature>
<dbReference type="CDD" id="cd01949">
    <property type="entry name" value="GGDEF"/>
    <property type="match status" value="1"/>
</dbReference>
<accession>A0A4Q5J4D1</accession>
<dbReference type="InterPro" id="IPR043128">
    <property type="entry name" value="Rev_trsase/Diguanyl_cyclase"/>
</dbReference>
<keyword evidence="2" id="KW-1133">Transmembrane helix</keyword>
<organism evidence="5 6">
    <name type="scientific">Nocardioides iriomotensis</name>
    <dbReference type="NCBI Taxonomy" id="715784"/>
    <lineage>
        <taxon>Bacteria</taxon>
        <taxon>Bacillati</taxon>
        <taxon>Actinomycetota</taxon>
        <taxon>Actinomycetes</taxon>
        <taxon>Propionibacteriales</taxon>
        <taxon>Nocardioidaceae</taxon>
        <taxon>Nocardioides</taxon>
    </lineage>
</organism>
<comment type="caution">
    <text evidence="5">The sequence shown here is derived from an EMBL/GenBank/DDBJ whole genome shotgun (WGS) entry which is preliminary data.</text>
</comment>
<feature type="domain" description="GGDEF" evidence="4">
    <location>
        <begin position="351"/>
        <end position="486"/>
    </location>
</feature>
<dbReference type="InterPro" id="IPR000160">
    <property type="entry name" value="GGDEF_dom"/>
</dbReference>
<feature type="transmembrane region" description="Helical" evidence="2">
    <location>
        <begin position="133"/>
        <end position="154"/>
    </location>
</feature>
<dbReference type="PANTHER" id="PTHR33121:SF70">
    <property type="entry name" value="SIGNALING PROTEIN YKOW"/>
    <property type="match status" value="1"/>
</dbReference>
<evidence type="ECO:0000313" key="6">
    <source>
        <dbReference type="Proteomes" id="UP000291189"/>
    </source>
</evidence>
<dbReference type="SUPFAM" id="SSF141868">
    <property type="entry name" value="EAL domain-like"/>
    <property type="match status" value="1"/>
</dbReference>
<feature type="transmembrane region" description="Helical" evidence="2">
    <location>
        <begin position="166"/>
        <end position="186"/>
    </location>
</feature>
<dbReference type="CDD" id="cd01948">
    <property type="entry name" value="EAL"/>
    <property type="match status" value="1"/>
</dbReference>
<dbReference type="InterPro" id="IPR001633">
    <property type="entry name" value="EAL_dom"/>
</dbReference>